<dbReference type="EMBL" id="VDEP01000306">
    <property type="protein sequence ID" value="KAA1107934.1"/>
    <property type="molecule type" value="Genomic_DNA"/>
</dbReference>
<dbReference type="AlphaFoldDB" id="A0A5B0P771"/>
<evidence type="ECO:0000313" key="4">
    <source>
        <dbReference type="Proteomes" id="UP000325313"/>
    </source>
</evidence>
<gene>
    <name evidence="1" type="ORF">PGT21_031662</name>
    <name evidence="2" type="ORF">PGTUg99_013412</name>
</gene>
<evidence type="ECO:0000313" key="1">
    <source>
        <dbReference type="EMBL" id="KAA1096923.1"/>
    </source>
</evidence>
<proteinExistence type="predicted"/>
<dbReference type="Proteomes" id="UP000324748">
    <property type="component" value="Unassembled WGS sequence"/>
</dbReference>
<dbReference type="EMBL" id="VSWC01000067">
    <property type="protein sequence ID" value="KAA1096923.1"/>
    <property type="molecule type" value="Genomic_DNA"/>
</dbReference>
<name>A0A5B0P771_PUCGR</name>
<organism evidence="1 3">
    <name type="scientific">Puccinia graminis f. sp. tritici</name>
    <dbReference type="NCBI Taxonomy" id="56615"/>
    <lineage>
        <taxon>Eukaryota</taxon>
        <taxon>Fungi</taxon>
        <taxon>Dikarya</taxon>
        <taxon>Basidiomycota</taxon>
        <taxon>Pucciniomycotina</taxon>
        <taxon>Pucciniomycetes</taxon>
        <taxon>Pucciniales</taxon>
        <taxon>Pucciniaceae</taxon>
        <taxon>Puccinia</taxon>
    </lineage>
</organism>
<accession>A0A5B0P771</accession>
<comment type="caution">
    <text evidence="1">The sequence shown here is derived from an EMBL/GenBank/DDBJ whole genome shotgun (WGS) entry which is preliminary data.</text>
</comment>
<reference evidence="3 4" key="1">
    <citation type="submission" date="2019-05" db="EMBL/GenBank/DDBJ databases">
        <title>Emergence of the Ug99 lineage of the wheat stem rust pathogen through somatic hybridization.</title>
        <authorList>
            <person name="Li F."/>
            <person name="Upadhyaya N.M."/>
            <person name="Sperschneider J."/>
            <person name="Matny O."/>
            <person name="Nguyen-Phuc H."/>
            <person name="Mago R."/>
            <person name="Raley C."/>
            <person name="Miller M.E."/>
            <person name="Silverstein K.A.T."/>
            <person name="Henningsen E."/>
            <person name="Hirsch C.D."/>
            <person name="Visser B."/>
            <person name="Pretorius Z.A."/>
            <person name="Steffenson B.J."/>
            <person name="Schwessinger B."/>
            <person name="Dodds P.N."/>
            <person name="Figueroa M."/>
        </authorList>
    </citation>
    <scope>NUCLEOTIDE SEQUENCE [LARGE SCALE GENOMIC DNA]</scope>
    <source>
        <strain evidence="1">21-0</strain>
        <strain evidence="2 4">Ug99</strain>
    </source>
</reference>
<dbReference type="Proteomes" id="UP000325313">
    <property type="component" value="Unassembled WGS sequence"/>
</dbReference>
<evidence type="ECO:0000313" key="2">
    <source>
        <dbReference type="EMBL" id="KAA1107934.1"/>
    </source>
</evidence>
<protein>
    <submittedName>
        <fullName evidence="1">Uncharacterized protein</fullName>
    </submittedName>
</protein>
<evidence type="ECO:0000313" key="3">
    <source>
        <dbReference type="Proteomes" id="UP000324748"/>
    </source>
</evidence>
<keyword evidence="3" id="KW-1185">Reference proteome</keyword>
<sequence>MRIQIRRGWEPSISSLGDTDQRINRVWRGCLLSLDFTVLWWTFVSWPCPSTCLKRKHFLILNKNKPRRSFWTNGNQHPAVAKSN</sequence>